<reference evidence="2" key="1">
    <citation type="journal article" date="2019" name="Int. J. Syst. Evol. Microbiol.">
        <title>The Global Catalogue of Microorganisms (GCM) 10K type strain sequencing project: providing services to taxonomists for standard genome sequencing and annotation.</title>
        <authorList>
            <consortium name="The Broad Institute Genomics Platform"/>
            <consortium name="The Broad Institute Genome Sequencing Center for Infectious Disease"/>
            <person name="Wu L."/>
            <person name="Ma J."/>
        </authorList>
    </citation>
    <scope>NUCLEOTIDE SEQUENCE [LARGE SCALE GENOMIC DNA]</scope>
    <source>
        <strain evidence="2">CGMCC 1.15043</strain>
    </source>
</reference>
<evidence type="ECO:0000313" key="2">
    <source>
        <dbReference type="Proteomes" id="UP000615455"/>
    </source>
</evidence>
<dbReference type="EMBL" id="BMHE01000027">
    <property type="protein sequence ID" value="GFZ93749.1"/>
    <property type="molecule type" value="Genomic_DNA"/>
</dbReference>
<dbReference type="Proteomes" id="UP000615455">
    <property type="component" value="Unassembled WGS sequence"/>
</dbReference>
<comment type="caution">
    <text evidence="1">The sequence shown here is derived from an EMBL/GenBank/DDBJ whole genome shotgun (WGS) entry which is preliminary data.</text>
</comment>
<evidence type="ECO:0000313" key="1">
    <source>
        <dbReference type="EMBL" id="GFZ93749.1"/>
    </source>
</evidence>
<gene>
    <name evidence="1" type="ORF">GCM10008018_45190</name>
</gene>
<dbReference type="RefSeq" id="WP_189015236.1">
    <property type="nucleotide sequence ID" value="NZ_BMHE01000027.1"/>
</dbReference>
<protein>
    <submittedName>
        <fullName evidence="1">Uncharacterized protein</fullName>
    </submittedName>
</protein>
<sequence>MFLYDYLKTPKSTEELQFVVREKGLNWNGKQVELYALLDQAIFSNERGSWAVQQDDRRQEILNGIEKALGDRPMVKIDPDVMNNISGQYIISMLEVKEIALSVGRYESPRDNILRIKRK</sequence>
<proteinExistence type="predicted"/>
<name>A0ABQ1EYS7_9BACL</name>
<organism evidence="1 2">
    <name type="scientific">Paenibacillus marchantiophytorum</name>
    <dbReference type="NCBI Taxonomy" id="1619310"/>
    <lineage>
        <taxon>Bacteria</taxon>
        <taxon>Bacillati</taxon>
        <taxon>Bacillota</taxon>
        <taxon>Bacilli</taxon>
        <taxon>Bacillales</taxon>
        <taxon>Paenibacillaceae</taxon>
        <taxon>Paenibacillus</taxon>
    </lineage>
</organism>
<accession>A0ABQ1EYS7</accession>
<keyword evidence="2" id="KW-1185">Reference proteome</keyword>